<keyword evidence="2" id="KW-0804">Transcription</keyword>
<evidence type="ECO:0000259" key="3">
    <source>
        <dbReference type="PROSITE" id="PS01124"/>
    </source>
</evidence>
<protein>
    <submittedName>
        <fullName evidence="4">Helix-turn-helix domain-containing protein</fullName>
    </submittedName>
</protein>
<dbReference type="EMBL" id="CP073346">
    <property type="protein sequence ID" value="UTW08018.1"/>
    <property type="molecule type" value="Genomic_DNA"/>
</dbReference>
<gene>
    <name evidence="4" type="ORF">KDW96_01390</name>
</gene>
<dbReference type="PROSITE" id="PS01124">
    <property type="entry name" value="HTH_ARAC_FAMILY_2"/>
    <property type="match status" value="1"/>
</dbReference>
<keyword evidence="5" id="KW-1185">Reference proteome</keyword>
<evidence type="ECO:0000313" key="4">
    <source>
        <dbReference type="EMBL" id="UTW08018.1"/>
    </source>
</evidence>
<evidence type="ECO:0000313" key="5">
    <source>
        <dbReference type="Proteomes" id="UP001059672"/>
    </source>
</evidence>
<dbReference type="Proteomes" id="UP001059672">
    <property type="component" value="Chromosome"/>
</dbReference>
<accession>A0ABY5H7B4</accession>
<dbReference type="Pfam" id="PF12833">
    <property type="entry name" value="HTH_18"/>
    <property type="match status" value="1"/>
</dbReference>
<dbReference type="Gene3D" id="1.10.10.60">
    <property type="entry name" value="Homeodomain-like"/>
    <property type="match status" value="1"/>
</dbReference>
<dbReference type="InterPro" id="IPR018060">
    <property type="entry name" value="HTH_AraC"/>
</dbReference>
<feature type="domain" description="HTH araC/xylS-type" evidence="3">
    <location>
        <begin position="8"/>
        <end position="52"/>
    </location>
</feature>
<name>A0ABY5H7B4_9PSED</name>
<sequence length="52" mass="5848">MTDYRTIAFECLSNADQSVAVIAEQAGFRETSAFHCTFKQWAGESPGNYRLK</sequence>
<reference evidence="4" key="1">
    <citation type="submission" date="2021-04" db="EMBL/GenBank/DDBJ databases">
        <title>Oceanospirillales bacteria with DddD are important DMSP degraders in coastal seawater.</title>
        <authorList>
            <person name="Liu J."/>
        </authorList>
    </citation>
    <scope>NUCLEOTIDE SEQUENCE</scope>
    <source>
        <strain evidence="4">D13-4</strain>
    </source>
</reference>
<dbReference type="SUPFAM" id="SSF46689">
    <property type="entry name" value="Homeodomain-like"/>
    <property type="match status" value="1"/>
</dbReference>
<dbReference type="InterPro" id="IPR009057">
    <property type="entry name" value="Homeodomain-like_sf"/>
</dbReference>
<evidence type="ECO:0000256" key="1">
    <source>
        <dbReference type="ARBA" id="ARBA00023015"/>
    </source>
</evidence>
<keyword evidence="1" id="KW-0805">Transcription regulation</keyword>
<evidence type="ECO:0000256" key="2">
    <source>
        <dbReference type="ARBA" id="ARBA00023163"/>
    </source>
</evidence>
<proteinExistence type="predicted"/>
<organism evidence="4 5">
    <name type="scientific">Pseudomonas benzenivorans</name>
    <dbReference type="NCBI Taxonomy" id="556533"/>
    <lineage>
        <taxon>Bacteria</taxon>
        <taxon>Pseudomonadati</taxon>
        <taxon>Pseudomonadota</taxon>
        <taxon>Gammaproteobacteria</taxon>
        <taxon>Pseudomonadales</taxon>
        <taxon>Pseudomonadaceae</taxon>
        <taxon>Pseudomonas</taxon>
    </lineage>
</organism>